<evidence type="ECO:0000256" key="4">
    <source>
        <dbReference type="ARBA" id="ARBA00022989"/>
    </source>
</evidence>
<evidence type="ECO:0000256" key="3">
    <source>
        <dbReference type="ARBA" id="ARBA00022692"/>
    </source>
</evidence>
<feature type="transmembrane region" description="Helical" evidence="6">
    <location>
        <begin position="164"/>
        <end position="181"/>
    </location>
</feature>
<dbReference type="PROSITE" id="PS50850">
    <property type="entry name" value="MFS"/>
    <property type="match status" value="1"/>
</dbReference>
<feature type="transmembrane region" description="Helical" evidence="6">
    <location>
        <begin position="98"/>
        <end position="121"/>
    </location>
</feature>
<name>A0A7Z0D6I3_9ACTN</name>
<keyword evidence="4 6" id="KW-1133">Transmembrane helix</keyword>
<organism evidence="8 9">
    <name type="scientific">Naumannella cuiyingiana</name>
    <dbReference type="NCBI Taxonomy" id="1347891"/>
    <lineage>
        <taxon>Bacteria</taxon>
        <taxon>Bacillati</taxon>
        <taxon>Actinomycetota</taxon>
        <taxon>Actinomycetes</taxon>
        <taxon>Propionibacteriales</taxon>
        <taxon>Propionibacteriaceae</taxon>
        <taxon>Naumannella</taxon>
    </lineage>
</organism>
<feature type="transmembrane region" description="Helical" evidence="6">
    <location>
        <begin position="250"/>
        <end position="272"/>
    </location>
</feature>
<keyword evidence="5 6" id="KW-0472">Membrane</keyword>
<sequence>MCHGAYVGISAALAAELLPEGRKAKGVAMVFSGITLAIVLGLPIGNLLGNQFGWRATFAVMTGIGVIVLIALIAFVPTGRGAPNDLRTETGWLRSEQVWLTLGVSVLGFGGVFGAFSYLAYTLSAVTRLGPTAIAGLLLVFGVGTFAGNLLGGSGVAGRLDDRFPVIVTAVVAMIMIGFGLTAAWPIAATIGVFAMGAVGFSLTPATQARILTWADGAGFASSANIAALNLGNWVGATLAGLALDGGHGAASPLFVGAAMTLCATGLMLWTIRRRPER</sequence>
<keyword evidence="2" id="KW-1003">Cell membrane</keyword>
<feature type="transmembrane region" description="Helical" evidence="6">
    <location>
        <begin position="218"/>
        <end position="244"/>
    </location>
</feature>
<dbReference type="PANTHER" id="PTHR43124:SF3">
    <property type="entry name" value="CHLORAMPHENICOL EFFLUX PUMP RV0191"/>
    <property type="match status" value="1"/>
</dbReference>
<accession>A0A7Z0D6I3</accession>
<dbReference type="AlphaFoldDB" id="A0A7Z0D6I3"/>
<comment type="subcellular location">
    <subcellularLocation>
        <location evidence="1">Cell membrane</location>
        <topology evidence="1">Multi-pass membrane protein</topology>
    </subcellularLocation>
</comment>
<evidence type="ECO:0000256" key="1">
    <source>
        <dbReference type="ARBA" id="ARBA00004651"/>
    </source>
</evidence>
<reference evidence="8 9" key="1">
    <citation type="submission" date="2020-07" db="EMBL/GenBank/DDBJ databases">
        <title>Sequencing the genomes of 1000 actinobacteria strains.</title>
        <authorList>
            <person name="Klenk H.-P."/>
        </authorList>
    </citation>
    <scope>NUCLEOTIDE SEQUENCE [LARGE SCALE GENOMIC DNA]</scope>
    <source>
        <strain evidence="8 9">DSM 103164</strain>
    </source>
</reference>
<dbReference type="InterPro" id="IPR020846">
    <property type="entry name" value="MFS_dom"/>
</dbReference>
<dbReference type="InterPro" id="IPR011701">
    <property type="entry name" value="MFS"/>
</dbReference>
<dbReference type="SUPFAM" id="SSF103473">
    <property type="entry name" value="MFS general substrate transporter"/>
    <property type="match status" value="1"/>
</dbReference>
<evidence type="ECO:0000313" key="9">
    <source>
        <dbReference type="Proteomes" id="UP000527616"/>
    </source>
</evidence>
<keyword evidence="9" id="KW-1185">Reference proteome</keyword>
<dbReference type="PANTHER" id="PTHR43124">
    <property type="entry name" value="PURINE EFFLUX PUMP PBUE"/>
    <property type="match status" value="1"/>
</dbReference>
<dbReference type="GO" id="GO:0005886">
    <property type="term" value="C:plasma membrane"/>
    <property type="evidence" value="ECO:0007669"/>
    <property type="project" value="UniProtKB-SubCell"/>
</dbReference>
<evidence type="ECO:0000256" key="5">
    <source>
        <dbReference type="ARBA" id="ARBA00023136"/>
    </source>
</evidence>
<comment type="caution">
    <text evidence="8">The sequence shown here is derived from an EMBL/GenBank/DDBJ whole genome shotgun (WGS) entry which is preliminary data.</text>
</comment>
<dbReference type="Gene3D" id="1.20.1250.20">
    <property type="entry name" value="MFS general substrate transporter like domains"/>
    <property type="match status" value="2"/>
</dbReference>
<evidence type="ECO:0000256" key="2">
    <source>
        <dbReference type="ARBA" id="ARBA00022475"/>
    </source>
</evidence>
<protein>
    <submittedName>
        <fullName evidence="8">DHA1 family inner membrane transport protein</fullName>
    </submittedName>
</protein>
<feature type="transmembrane region" description="Helical" evidence="6">
    <location>
        <begin position="56"/>
        <end position="77"/>
    </location>
</feature>
<keyword evidence="3 6" id="KW-0812">Transmembrane</keyword>
<dbReference type="EMBL" id="JACBZS010000001">
    <property type="protein sequence ID" value="NYI69729.1"/>
    <property type="molecule type" value="Genomic_DNA"/>
</dbReference>
<evidence type="ECO:0000256" key="6">
    <source>
        <dbReference type="SAM" id="Phobius"/>
    </source>
</evidence>
<dbReference type="InterPro" id="IPR036259">
    <property type="entry name" value="MFS_trans_sf"/>
</dbReference>
<evidence type="ECO:0000259" key="7">
    <source>
        <dbReference type="PROSITE" id="PS50850"/>
    </source>
</evidence>
<proteinExistence type="predicted"/>
<dbReference type="RefSeq" id="WP_179443762.1">
    <property type="nucleotide sequence ID" value="NZ_JACBZS010000001.1"/>
</dbReference>
<evidence type="ECO:0000313" key="8">
    <source>
        <dbReference type="EMBL" id="NYI69729.1"/>
    </source>
</evidence>
<feature type="transmembrane region" description="Helical" evidence="6">
    <location>
        <begin position="133"/>
        <end position="152"/>
    </location>
</feature>
<dbReference type="Pfam" id="PF07690">
    <property type="entry name" value="MFS_1"/>
    <property type="match status" value="1"/>
</dbReference>
<feature type="transmembrane region" description="Helical" evidence="6">
    <location>
        <begin position="26"/>
        <end position="44"/>
    </location>
</feature>
<dbReference type="Proteomes" id="UP000527616">
    <property type="component" value="Unassembled WGS sequence"/>
</dbReference>
<dbReference type="GO" id="GO:0022857">
    <property type="term" value="F:transmembrane transporter activity"/>
    <property type="evidence" value="ECO:0007669"/>
    <property type="project" value="InterPro"/>
</dbReference>
<feature type="domain" description="Major facilitator superfamily (MFS) profile" evidence="7">
    <location>
        <begin position="1"/>
        <end position="276"/>
    </location>
</feature>
<dbReference type="InterPro" id="IPR050189">
    <property type="entry name" value="MFS_Efflux_Transporters"/>
</dbReference>
<gene>
    <name evidence="8" type="ORF">GGQ54_000289</name>
</gene>